<evidence type="ECO:0000313" key="3">
    <source>
        <dbReference type="EMBL" id="OWJ68700.1"/>
    </source>
</evidence>
<dbReference type="InterPro" id="IPR013783">
    <property type="entry name" value="Ig-like_fold"/>
</dbReference>
<feature type="region of interest" description="Disordered" evidence="1">
    <location>
        <begin position="1"/>
        <end position="96"/>
    </location>
</feature>
<name>A0A211ZTV3_9PROT</name>
<feature type="transmembrane region" description="Helical" evidence="2">
    <location>
        <begin position="147"/>
        <end position="167"/>
    </location>
</feature>
<feature type="compositionally biased region" description="Basic residues" evidence="1">
    <location>
        <begin position="72"/>
        <end position="85"/>
    </location>
</feature>
<dbReference type="OrthoDB" id="7357280at2"/>
<dbReference type="EMBL" id="NHON01000003">
    <property type="protein sequence ID" value="OWJ68700.1"/>
    <property type="molecule type" value="Genomic_DNA"/>
</dbReference>
<proteinExistence type="predicted"/>
<keyword evidence="2" id="KW-1133">Transmembrane helix</keyword>
<gene>
    <name evidence="3" type="ORF">BWR60_02830</name>
</gene>
<feature type="compositionally biased region" description="Basic and acidic residues" evidence="1">
    <location>
        <begin position="35"/>
        <end position="57"/>
    </location>
</feature>
<evidence type="ECO:0000256" key="2">
    <source>
        <dbReference type="SAM" id="Phobius"/>
    </source>
</evidence>
<organism evidence="3 4">
    <name type="scientific">Inquilinus limosus</name>
    <dbReference type="NCBI Taxonomy" id="171674"/>
    <lineage>
        <taxon>Bacteria</taxon>
        <taxon>Pseudomonadati</taxon>
        <taxon>Pseudomonadota</taxon>
        <taxon>Alphaproteobacteria</taxon>
        <taxon>Rhodospirillales</taxon>
        <taxon>Rhodospirillaceae</taxon>
        <taxon>Inquilinus</taxon>
    </lineage>
</organism>
<dbReference type="AlphaFoldDB" id="A0A211ZTV3"/>
<keyword evidence="2" id="KW-0812">Transmembrane</keyword>
<accession>A0A211ZTV3</accession>
<feature type="transmembrane region" description="Helical" evidence="2">
    <location>
        <begin position="115"/>
        <end position="141"/>
    </location>
</feature>
<evidence type="ECO:0000313" key="4">
    <source>
        <dbReference type="Proteomes" id="UP000196655"/>
    </source>
</evidence>
<reference evidence="4" key="1">
    <citation type="submission" date="2017-05" db="EMBL/GenBank/DDBJ databases">
        <authorList>
            <person name="Macchi M."/>
            <person name="Festa S."/>
            <person name="Coppotelli B.M."/>
            <person name="Morelli I.S."/>
        </authorList>
    </citation>
    <scope>NUCLEOTIDE SEQUENCE [LARGE SCALE GENOMIC DNA]</scope>
    <source>
        <strain evidence="4">I</strain>
    </source>
</reference>
<evidence type="ECO:0000256" key="1">
    <source>
        <dbReference type="SAM" id="MobiDB-lite"/>
    </source>
</evidence>
<protein>
    <submittedName>
        <fullName evidence="3">Uncharacterized protein</fullName>
    </submittedName>
</protein>
<dbReference type="Proteomes" id="UP000196655">
    <property type="component" value="Unassembled WGS sequence"/>
</dbReference>
<keyword evidence="4" id="KW-1185">Reference proteome</keyword>
<sequence>MGGGLGDVADPAGPDGRMARALSHGAGPQATAASKRRDGGDAGGRHAVHWCDPDRSLRSRRRRHRGDPGRQPVRRCRAIRSHPRPARLAGQARRRPVARALGDGRLEASVMGPAIVIAIGVGTAAASGGAIAAGAAATGLFLGLGTVAWTAIGVGLSIVGTLAQTLLAPQPPRPKFQDGSQVVKQAVPPRVRCYGLYRLGGAYIDYVGDGGDLKVLLCHCAHEVASIEKHWLNDEVVTVDAAHGGAVTSGGYNKFRSGTDSSVYVINHLGSPDQTIAFGVDHWLPKPGEDPPKHRGRGLCATYAKYADLKPEQQQEVFPNGPPAYRATLKGAKIYDPRPAAHQIAGDEPGYAWSDNAALVVLDYLTRTENGVPVGFGFKLDQMDLESFKVAAQVCDQLVPRRGNASVPEKRWCVWGAYELTEDRKTVLSDLLDACGGRITQAPDGKLGLTVGAGKIGDPDSPDVPGMPAASVTISDDQVLEYDFSAGKAAIERINEVRATYVSQDQDWSEVEAGIQLDPASIERNGTESSQIKLRFVPSESQAQRVARYTLKRGNPAWSGRIRGTLALLDAWGERWVRLTLTELGIDQIFEITSMRLDRTTMSVEMEVTSYDGWWDWDADEDEAEPAAIPAGGGGEGDMPLPEDVAVTIDHRAINGQNYAAIGIISWKPPPRSVFVGEARYRPVTQPASPWMILTAEQDASRVETGALADGQLYEAQARFLGPRRTAGDWAPRDPDGEDSPVQFTATADPVAPGMPFGLTAQAGVPGPGQVTVTATAPNSPNHAALRFWRSASDSYPGATQVGVLYGGPNSTRSVVDTPGLGDWWYFATAENWSGVKSEPTGRVLAELAPAAPVITDPAGPAATYELRPMVSGGGAVPGAAIRLYANAVQVGTGTATGTGAWSVTPSTDLGTGANAMTATQTAAGNESVASGAVTITVNPIDGDAWAYIAAMAVRPAYTRQTLIKTLVESLKSAGLWSKLDCLHLLAAHHEQASRLNVRAPGSFTLVATSAGSTAPGFTTDRGWLGGGAGATAGGYLAGGFNATVGTNQLQQNSAHLAVWVHQASSGTVSGAFREAGGGQALIACRNPAAVLWCMANAAGADAPAQGGDGTGFYAWSRQSAASYHAYQDVADLGAISRTSAAPVAGAFHVLRGGSGYSNARVAVACWGAGLSATEISALRNALHDYLAAIGAAS</sequence>
<comment type="caution">
    <text evidence="3">The sequence shown here is derived from an EMBL/GenBank/DDBJ whole genome shotgun (WGS) entry which is preliminary data.</text>
</comment>
<dbReference type="Gene3D" id="2.60.40.10">
    <property type="entry name" value="Immunoglobulins"/>
    <property type="match status" value="1"/>
</dbReference>
<keyword evidence="2" id="KW-0472">Membrane</keyword>